<gene>
    <name evidence="1" type="ORF">L917_15045</name>
</gene>
<sequence length="108" mass="12358">MKPHGSTERRVEGISVPTYYGKIGESLQVFLQQVQLYFSEKNIEVNAAENQNRLVVMVATNLIGQAAAWYTFHQGKFATLNDLAEALQAEFFLFLQIYRSACEQKFFD</sequence>
<organism evidence="1">
    <name type="scientific">Phytophthora nicotianae</name>
    <name type="common">Potato buckeye rot agent</name>
    <name type="synonym">Phytophthora parasitica</name>
    <dbReference type="NCBI Taxonomy" id="4792"/>
    <lineage>
        <taxon>Eukaryota</taxon>
        <taxon>Sar</taxon>
        <taxon>Stramenopiles</taxon>
        <taxon>Oomycota</taxon>
        <taxon>Peronosporomycetes</taxon>
        <taxon>Peronosporales</taxon>
        <taxon>Peronosporaceae</taxon>
        <taxon>Phytophthora</taxon>
    </lineage>
</organism>
<dbReference type="AlphaFoldDB" id="W2KL96"/>
<evidence type="ECO:0000313" key="1">
    <source>
        <dbReference type="EMBL" id="ETL85394.1"/>
    </source>
</evidence>
<dbReference type="OrthoDB" id="167658at2759"/>
<dbReference type="Proteomes" id="UP000054423">
    <property type="component" value="Unassembled WGS sequence"/>
</dbReference>
<proteinExistence type="predicted"/>
<dbReference type="VEuPathDB" id="FungiDB:PPTG_21468"/>
<protein>
    <recommendedName>
        <fullName evidence="2">DUF4939 domain-containing protein</fullName>
    </recommendedName>
</protein>
<evidence type="ECO:0008006" key="2">
    <source>
        <dbReference type="Google" id="ProtNLM"/>
    </source>
</evidence>
<accession>W2KL96</accession>
<name>W2KL96_PHYNI</name>
<reference evidence="1" key="1">
    <citation type="submission" date="2013-11" db="EMBL/GenBank/DDBJ databases">
        <title>The Genome Sequence of Phytophthora parasitica CHvinca01.</title>
        <authorList>
            <consortium name="The Broad Institute Genomics Platform"/>
            <person name="Russ C."/>
            <person name="Tyler B."/>
            <person name="Panabieres F."/>
            <person name="Shan W."/>
            <person name="Tripathy S."/>
            <person name="Grunwald N."/>
            <person name="Machado M."/>
            <person name="Johnson C.S."/>
            <person name="Arredondo F."/>
            <person name="Hong C."/>
            <person name="Coffey M."/>
            <person name="Young S.K."/>
            <person name="Zeng Q."/>
            <person name="Gargeya S."/>
            <person name="Fitzgerald M."/>
            <person name="Abouelleil A."/>
            <person name="Alvarado L."/>
            <person name="Chapman S.B."/>
            <person name="Gainer-Dewar J."/>
            <person name="Goldberg J."/>
            <person name="Griggs A."/>
            <person name="Gujja S."/>
            <person name="Hansen M."/>
            <person name="Howarth C."/>
            <person name="Imamovic A."/>
            <person name="Ireland A."/>
            <person name="Larimer J."/>
            <person name="McCowan C."/>
            <person name="Murphy C."/>
            <person name="Pearson M."/>
            <person name="Poon T.W."/>
            <person name="Priest M."/>
            <person name="Roberts A."/>
            <person name="Saif S."/>
            <person name="Shea T."/>
            <person name="Sykes S."/>
            <person name="Wortman J."/>
            <person name="Nusbaum C."/>
            <person name="Birren B."/>
        </authorList>
    </citation>
    <scope>NUCLEOTIDE SEQUENCE [LARGE SCALE GENOMIC DNA]</scope>
    <source>
        <strain evidence="1">CHvinca01</strain>
    </source>
</reference>
<dbReference type="EMBL" id="KI681611">
    <property type="protein sequence ID" value="ETL85394.1"/>
    <property type="molecule type" value="Genomic_DNA"/>
</dbReference>